<proteinExistence type="predicted"/>
<feature type="transmembrane region" description="Helical" evidence="1">
    <location>
        <begin position="370"/>
        <end position="392"/>
    </location>
</feature>
<name>A0A3A9AM00_9FIRM</name>
<feature type="transmembrane region" description="Helical" evidence="1">
    <location>
        <begin position="66"/>
        <end position="85"/>
    </location>
</feature>
<organism evidence="2 3">
    <name type="scientific">Parablautia intestinalis</name>
    <dbReference type="NCBI Taxonomy" id="2320100"/>
    <lineage>
        <taxon>Bacteria</taxon>
        <taxon>Bacillati</taxon>
        <taxon>Bacillota</taxon>
        <taxon>Clostridia</taxon>
        <taxon>Lachnospirales</taxon>
        <taxon>Lachnospiraceae</taxon>
        <taxon>Parablautia</taxon>
    </lineage>
</organism>
<feature type="transmembrane region" description="Helical" evidence="1">
    <location>
        <begin position="333"/>
        <end position="350"/>
    </location>
</feature>
<dbReference type="OrthoDB" id="9789229at2"/>
<keyword evidence="1" id="KW-0472">Membrane</keyword>
<feature type="transmembrane region" description="Helical" evidence="1">
    <location>
        <begin position="295"/>
        <end position="321"/>
    </location>
</feature>
<feature type="transmembrane region" description="Helical" evidence="1">
    <location>
        <begin position="39"/>
        <end position="60"/>
    </location>
</feature>
<dbReference type="RefSeq" id="WP_120468286.1">
    <property type="nucleotide sequence ID" value="NZ_RAYQ01000005.1"/>
</dbReference>
<dbReference type="EMBL" id="RAYQ01000005">
    <property type="protein sequence ID" value="RKI92472.1"/>
    <property type="molecule type" value="Genomic_DNA"/>
</dbReference>
<feature type="transmembrane region" description="Helical" evidence="1">
    <location>
        <begin position="230"/>
        <end position="257"/>
    </location>
</feature>
<protein>
    <recommendedName>
        <fullName evidence="4">ABC transporter permease</fullName>
    </recommendedName>
</protein>
<keyword evidence="1" id="KW-0812">Transmembrane</keyword>
<dbReference type="AlphaFoldDB" id="A0A3A9AM00"/>
<feature type="transmembrane region" description="Helical" evidence="1">
    <location>
        <begin position="148"/>
        <end position="168"/>
    </location>
</feature>
<dbReference type="Pfam" id="PF06541">
    <property type="entry name" value="ABC_trans_CmpB"/>
    <property type="match status" value="2"/>
</dbReference>
<feature type="transmembrane region" description="Helical" evidence="1">
    <location>
        <begin position="106"/>
        <end position="128"/>
    </location>
</feature>
<comment type="caution">
    <text evidence="2">The sequence shown here is derived from an EMBL/GenBank/DDBJ whole genome shotgun (WGS) entry which is preliminary data.</text>
</comment>
<dbReference type="Proteomes" id="UP000280696">
    <property type="component" value="Unassembled WGS sequence"/>
</dbReference>
<accession>A0A3A9AM00</accession>
<evidence type="ECO:0000256" key="1">
    <source>
        <dbReference type="SAM" id="Phobius"/>
    </source>
</evidence>
<feature type="transmembrane region" description="Helical" evidence="1">
    <location>
        <begin position="263"/>
        <end position="283"/>
    </location>
</feature>
<evidence type="ECO:0000313" key="3">
    <source>
        <dbReference type="Proteomes" id="UP000280696"/>
    </source>
</evidence>
<keyword evidence="3" id="KW-1185">Reference proteome</keyword>
<gene>
    <name evidence="2" type="ORF">D7V94_07340</name>
</gene>
<keyword evidence="1" id="KW-1133">Transmembrane helix</keyword>
<evidence type="ECO:0000313" key="2">
    <source>
        <dbReference type="EMBL" id="RKI92472.1"/>
    </source>
</evidence>
<feature type="transmembrane region" description="Helical" evidence="1">
    <location>
        <begin position="6"/>
        <end position="27"/>
    </location>
</feature>
<evidence type="ECO:0008006" key="4">
    <source>
        <dbReference type="Google" id="ProtNLM"/>
    </source>
</evidence>
<sequence length="430" mass="49678">MSHTFYELGILFFTYSFLGWLTETAVATIKVKDFRNRGFASGPFCFVYGFTGALLTVFLQDLRKDALFLFLGSMAVATAVEWFTGKMLERMKWKKWWDYSDKKWNYDGYICPQYSLLWGALGFLAVRYGNGIILGVYRSLPEILRKGAVLGLAAVGVVDFLGSFMWIYHIEEKIPRILGWNHRLQRWTFYLASKVSGRIEKRMGRSYPAILPGREEEKEKAGEKCSFVQVFWLFVIGAFAGDIVETIFCRITAGVWMSRSSLVWGPFSVVWGLAIALVTVLLYKDRDKQEHHIFWVGLFLGGAYEYICSVFTEIVFGKVFWDYSAMSFNLGGRINLLYCFFWGIAAVVWIKGLYPKVARLIDAILRKTGWILTSFTIIFMVFNIWVSMLALVRYDTRAEGKTAVHGWEQIMDEHFDDGRMERIYPNAIRQ</sequence>
<reference evidence="2 3" key="1">
    <citation type="submission" date="2018-09" db="EMBL/GenBank/DDBJ databases">
        <title>Murine metabolic-syndrome-specific gut microbial biobank.</title>
        <authorList>
            <person name="Liu C."/>
        </authorList>
    </citation>
    <scope>NUCLEOTIDE SEQUENCE [LARGE SCALE GENOMIC DNA]</scope>
    <source>
        <strain evidence="2 3">0.1xD8-82</strain>
    </source>
</reference>
<dbReference type="InterPro" id="IPR010540">
    <property type="entry name" value="CmpB_TMEM229"/>
</dbReference>